<dbReference type="AlphaFoldDB" id="A0A9N7TJB8"/>
<evidence type="ECO:0000313" key="2">
    <source>
        <dbReference type="EMBL" id="CAB1412783.1"/>
    </source>
</evidence>
<dbReference type="EMBL" id="CADEAL010000020">
    <property type="protein sequence ID" value="CAB1412783.1"/>
    <property type="molecule type" value="Genomic_DNA"/>
</dbReference>
<comment type="caution">
    <text evidence="2">The sequence shown here is derived from an EMBL/GenBank/DDBJ whole genome shotgun (WGS) entry which is preliminary data.</text>
</comment>
<sequence>MSQNSSHLVSASDSQTTVRRLLLHSGAEFRLQTQRLQPHRLKVRENVLSPCQAPSLTDESEARHILSRASDSRAEKSEDSLHTSSRAQTHMTDAQKTLFTKPEDIVHHLVHELQTHSTVGQDSSHLVQSSRLTDLTVRRLVHDLVRASDSQTEGQKTRSSPGPELQTHRLAAQKTPSHWSRRFRRTRLKLKKTSFTPGPALSSQTARSEDSFTPGELQTHRLNANRKTRHTVSRASDSQTVSSEDSFTLIQSFRLTDCKSFGSRLKVKTRPTVRLNQTEAQKTRSTWSELQTHRLKLRRLVHTWSRLQTHRLKVEAPSPVELSSQLKVKTSTCQLQTHRLKLRRLVHTWSRASDSQTEAQKTRFTPGPELSDSQTEAQKTPRSQATGPELQKTLHTWSQSSDPVQLRGLVHTWSRASDSQTQEAQTHRLKGRETPSTPGSRSFSSHTEGQQTRSHLSDAQTHELKSEDSFTTSLRAHDSQDAQKISFTLSRLQTSQTDALKTRHTPGQSFRPQIHEAQKNSFTTASRERQRSRLKASEELCSHLVQSFRLTRLTSETRHLSELQTHRLSSEVSSLPGPELHELHRLKLQKTRSHLRPELDASDYKVRNDSLHILVQSFRPQTAAQKTVLHTWSRASDVTDCSSEDSFTTWSELQTHRLKSEDSFTLVQRFSSTD</sequence>
<feature type="compositionally biased region" description="Polar residues" evidence="1">
    <location>
        <begin position="434"/>
        <end position="459"/>
    </location>
</feature>
<feature type="compositionally biased region" description="Polar residues" evidence="1">
    <location>
        <begin position="350"/>
        <end position="363"/>
    </location>
</feature>
<feature type="compositionally biased region" description="Polar residues" evidence="1">
    <location>
        <begin position="371"/>
        <end position="386"/>
    </location>
</feature>
<protein>
    <submittedName>
        <fullName evidence="2">Uncharacterized protein</fullName>
    </submittedName>
</protein>
<accession>A0A9N7TJB8</accession>
<feature type="compositionally biased region" description="Polar residues" evidence="1">
    <location>
        <begin position="414"/>
        <end position="424"/>
    </location>
</feature>
<proteinExistence type="predicted"/>
<dbReference type="Proteomes" id="UP001153269">
    <property type="component" value="Unassembled WGS sequence"/>
</dbReference>
<feature type="region of interest" description="Disordered" evidence="1">
    <location>
        <begin position="146"/>
        <end position="218"/>
    </location>
</feature>
<feature type="region of interest" description="Disordered" evidence="1">
    <location>
        <begin position="413"/>
        <end position="470"/>
    </location>
</feature>
<name>A0A9N7TJB8_PLEPL</name>
<feature type="region of interest" description="Disordered" evidence="1">
    <location>
        <begin position="349"/>
        <end position="389"/>
    </location>
</feature>
<feature type="region of interest" description="Disordered" evidence="1">
    <location>
        <begin position="52"/>
        <end position="91"/>
    </location>
</feature>
<reference evidence="2" key="1">
    <citation type="submission" date="2020-03" db="EMBL/GenBank/DDBJ databases">
        <authorList>
            <person name="Weist P."/>
        </authorList>
    </citation>
    <scope>NUCLEOTIDE SEQUENCE</scope>
</reference>
<keyword evidence="3" id="KW-1185">Reference proteome</keyword>
<feature type="compositionally biased region" description="Polar residues" evidence="1">
    <location>
        <begin position="148"/>
        <end position="160"/>
    </location>
</feature>
<evidence type="ECO:0000256" key="1">
    <source>
        <dbReference type="SAM" id="MobiDB-lite"/>
    </source>
</evidence>
<gene>
    <name evidence="2" type="ORF">PLEPLA_LOCUS477</name>
</gene>
<feature type="compositionally biased region" description="Basic and acidic residues" evidence="1">
    <location>
        <begin position="60"/>
        <end position="81"/>
    </location>
</feature>
<feature type="region of interest" description="Disordered" evidence="1">
    <location>
        <begin position="494"/>
        <end position="514"/>
    </location>
</feature>
<evidence type="ECO:0000313" key="3">
    <source>
        <dbReference type="Proteomes" id="UP001153269"/>
    </source>
</evidence>
<organism evidence="2 3">
    <name type="scientific">Pleuronectes platessa</name>
    <name type="common">European plaice</name>
    <dbReference type="NCBI Taxonomy" id="8262"/>
    <lineage>
        <taxon>Eukaryota</taxon>
        <taxon>Metazoa</taxon>
        <taxon>Chordata</taxon>
        <taxon>Craniata</taxon>
        <taxon>Vertebrata</taxon>
        <taxon>Euteleostomi</taxon>
        <taxon>Actinopterygii</taxon>
        <taxon>Neopterygii</taxon>
        <taxon>Teleostei</taxon>
        <taxon>Neoteleostei</taxon>
        <taxon>Acanthomorphata</taxon>
        <taxon>Carangaria</taxon>
        <taxon>Pleuronectiformes</taxon>
        <taxon>Pleuronectoidei</taxon>
        <taxon>Pleuronectidae</taxon>
        <taxon>Pleuronectes</taxon>
    </lineage>
</organism>
<feature type="compositionally biased region" description="Polar residues" evidence="1">
    <location>
        <begin position="494"/>
        <end position="511"/>
    </location>
</feature>
<feature type="compositionally biased region" description="Basic residues" evidence="1">
    <location>
        <begin position="179"/>
        <end position="192"/>
    </location>
</feature>
<feature type="compositionally biased region" description="Polar residues" evidence="1">
    <location>
        <begin position="82"/>
        <end position="91"/>
    </location>
</feature>